<dbReference type="InterPro" id="IPR000719">
    <property type="entry name" value="Prot_kinase_dom"/>
</dbReference>
<dbReference type="FunCoup" id="B9S707">
    <property type="interactions" value="507"/>
</dbReference>
<dbReference type="Pfam" id="PF13540">
    <property type="entry name" value="RCC1_2"/>
    <property type="match status" value="1"/>
</dbReference>
<dbReference type="Proteomes" id="UP000008311">
    <property type="component" value="Unassembled WGS sequence"/>
</dbReference>
<dbReference type="InParanoid" id="B9S707"/>
<sequence length="635" mass="69162">MAFPFFNVTLSSFLFVLLFFTSAPVVNPLSTVAISETSNHTLICALRPNGDRESFLSCSGSPAGIQIPVPGLNSNISYSGVVAGDGFVCALSSFTSSISVMVCWRFSADGTSVNFKRIYEGQIIREFEREFNSSTSAAQNLSFSSIAVGDDFVCGLSGFGMISCLGNNSRVNNEAPQGNYSMIAAGSKHACALTLDNDLRCWGDTVGNIPQDKFKLLALGENRSCGLLINETVVCWGKNNFRLQESLQDTYFLHIEAKRNVFCGVMKTNRSLICWGNQNLDSNLMVFEEVLPGPCRSVCPCGILVGSVRFCSQGHICEHCYTNTVNQPPASSPPTLRPLPQPSPSGGSSGWNDKTIASLVVGCVGCCSFLLSIGFFLFKYCKCRGCRVHDSGRLDETGAPLGQDSNERVLVYEFMSNGTLHDHLHKVQDSPLMSWAARIKVALDAARGVEYLHEYAVPRIIHRDIKSSNILLDSSCTAKVSDFGLSLMGPDDEESHLSLRAAGTVGYMDPEYYRLQQLTTKSDVYSFGVVLLELLSGYKAIHKNENGVPRNVVDFVVPYIVQDEIHRVLDSRVPPPTPYEIEAVAYIGYLAADCVILEGRDRPSMSEIVNSLERALAACLMHPTSLSRSTTGSSA</sequence>
<feature type="chain" id="PRO_5002889020" description="non-specific serine/threonine protein kinase" evidence="16">
    <location>
        <begin position="29"/>
        <end position="635"/>
    </location>
</feature>
<dbReference type="InterPro" id="IPR008271">
    <property type="entry name" value="Ser/Thr_kinase_AS"/>
</dbReference>
<evidence type="ECO:0000256" key="14">
    <source>
        <dbReference type="ARBA" id="ARBA00048679"/>
    </source>
</evidence>
<dbReference type="Pfam" id="PF07714">
    <property type="entry name" value="PK_Tyr_Ser-Thr"/>
    <property type="match status" value="1"/>
</dbReference>
<accession>B9S707</accession>
<dbReference type="FunFam" id="1.10.510.10:FF:000569">
    <property type="entry name" value="Serine/threonine-protein kinase-like protein CCR4"/>
    <property type="match status" value="1"/>
</dbReference>
<protein>
    <recommendedName>
        <fullName evidence="2">non-specific serine/threonine protein kinase</fullName>
        <ecNumber evidence="2">2.7.11.1</ecNumber>
    </recommendedName>
</protein>
<evidence type="ECO:0000256" key="5">
    <source>
        <dbReference type="ARBA" id="ARBA00022692"/>
    </source>
</evidence>
<feature type="signal peptide" evidence="16">
    <location>
        <begin position="1"/>
        <end position="28"/>
    </location>
</feature>
<dbReference type="GO" id="GO:0004674">
    <property type="term" value="F:protein serine/threonine kinase activity"/>
    <property type="evidence" value="ECO:0007669"/>
    <property type="project" value="UniProtKB-KW"/>
</dbReference>
<evidence type="ECO:0000259" key="17">
    <source>
        <dbReference type="PROSITE" id="PS50011"/>
    </source>
</evidence>
<keyword evidence="11 15" id="KW-0472">Membrane</keyword>
<evidence type="ECO:0000313" key="18">
    <source>
        <dbReference type="EMBL" id="EEF40586.1"/>
    </source>
</evidence>
<feature type="transmembrane region" description="Helical" evidence="15">
    <location>
        <begin position="356"/>
        <end position="378"/>
    </location>
</feature>
<dbReference type="GO" id="GO:0005524">
    <property type="term" value="F:ATP binding"/>
    <property type="evidence" value="ECO:0007669"/>
    <property type="project" value="UniProtKB-KW"/>
</dbReference>
<keyword evidence="10 15" id="KW-1133">Transmembrane helix</keyword>
<dbReference type="GO" id="GO:0106310">
    <property type="term" value="F:protein serine kinase activity"/>
    <property type="evidence" value="ECO:0007669"/>
    <property type="project" value="RHEA"/>
</dbReference>
<dbReference type="GO" id="GO:0016020">
    <property type="term" value="C:membrane"/>
    <property type="evidence" value="ECO:0007669"/>
    <property type="project" value="UniProtKB-SubCell"/>
</dbReference>
<keyword evidence="8 18" id="KW-0418">Kinase</keyword>
<reference evidence="19" key="1">
    <citation type="journal article" date="2010" name="Nat. Biotechnol.">
        <title>Draft genome sequence of the oilseed species Ricinus communis.</title>
        <authorList>
            <person name="Chan A.P."/>
            <person name="Crabtree J."/>
            <person name="Zhao Q."/>
            <person name="Lorenzi H."/>
            <person name="Orvis J."/>
            <person name="Puiu D."/>
            <person name="Melake-Berhan A."/>
            <person name="Jones K.M."/>
            <person name="Redman J."/>
            <person name="Chen G."/>
            <person name="Cahoon E.B."/>
            <person name="Gedil M."/>
            <person name="Stanke M."/>
            <person name="Haas B.J."/>
            <person name="Wortman J.R."/>
            <person name="Fraser-Liggett C.M."/>
            <person name="Ravel J."/>
            <person name="Rabinowicz P.D."/>
        </authorList>
    </citation>
    <scope>NUCLEOTIDE SEQUENCE [LARGE SCALE GENOMIC DNA]</scope>
    <source>
        <strain evidence="19">cv. Hale</strain>
    </source>
</reference>
<evidence type="ECO:0000256" key="7">
    <source>
        <dbReference type="ARBA" id="ARBA00022741"/>
    </source>
</evidence>
<feature type="domain" description="Protein kinase" evidence="17">
    <location>
        <begin position="305"/>
        <end position="625"/>
    </location>
</feature>
<keyword evidence="5 15" id="KW-0812">Transmembrane</keyword>
<dbReference type="STRING" id="3988.B9S707"/>
<comment type="catalytic activity">
    <reaction evidence="14">
        <text>L-seryl-[protein] + ATP = O-phospho-L-seryl-[protein] + ADP + H(+)</text>
        <dbReference type="Rhea" id="RHEA:17989"/>
        <dbReference type="Rhea" id="RHEA-COMP:9863"/>
        <dbReference type="Rhea" id="RHEA-COMP:11604"/>
        <dbReference type="ChEBI" id="CHEBI:15378"/>
        <dbReference type="ChEBI" id="CHEBI:29999"/>
        <dbReference type="ChEBI" id="CHEBI:30616"/>
        <dbReference type="ChEBI" id="CHEBI:83421"/>
        <dbReference type="ChEBI" id="CHEBI:456216"/>
        <dbReference type="EC" id="2.7.11.1"/>
    </reaction>
</comment>
<keyword evidence="9" id="KW-0067">ATP-binding</keyword>
<evidence type="ECO:0000256" key="4">
    <source>
        <dbReference type="ARBA" id="ARBA00022679"/>
    </source>
</evidence>
<evidence type="ECO:0000256" key="9">
    <source>
        <dbReference type="ARBA" id="ARBA00022840"/>
    </source>
</evidence>
<dbReference type="SMR" id="B9S707"/>
<evidence type="ECO:0000256" key="11">
    <source>
        <dbReference type="ARBA" id="ARBA00023136"/>
    </source>
</evidence>
<comment type="catalytic activity">
    <reaction evidence="13">
        <text>L-threonyl-[protein] + ATP = O-phospho-L-threonyl-[protein] + ADP + H(+)</text>
        <dbReference type="Rhea" id="RHEA:46608"/>
        <dbReference type="Rhea" id="RHEA-COMP:11060"/>
        <dbReference type="Rhea" id="RHEA-COMP:11605"/>
        <dbReference type="ChEBI" id="CHEBI:15378"/>
        <dbReference type="ChEBI" id="CHEBI:30013"/>
        <dbReference type="ChEBI" id="CHEBI:30616"/>
        <dbReference type="ChEBI" id="CHEBI:61977"/>
        <dbReference type="ChEBI" id="CHEBI:456216"/>
        <dbReference type="EC" id="2.7.11.1"/>
    </reaction>
</comment>
<gene>
    <name evidence="18" type="ORF">RCOM_1330370</name>
</gene>
<keyword evidence="3" id="KW-0723">Serine/threonine-protein kinase</keyword>
<dbReference type="SUPFAM" id="SSF56112">
    <property type="entry name" value="Protein kinase-like (PK-like)"/>
    <property type="match status" value="1"/>
</dbReference>
<dbReference type="GO" id="GO:0042803">
    <property type="term" value="F:protein homodimerization activity"/>
    <property type="evidence" value="ECO:0007669"/>
    <property type="project" value="UniProtKB-ARBA"/>
</dbReference>
<comment type="subcellular location">
    <subcellularLocation>
        <location evidence="1">Membrane</location>
        <topology evidence="1">Single-pass membrane protein</topology>
    </subcellularLocation>
</comment>
<evidence type="ECO:0000256" key="13">
    <source>
        <dbReference type="ARBA" id="ARBA00047899"/>
    </source>
</evidence>
<dbReference type="PANTHER" id="PTHR46146">
    <property type="entry name" value="SERINE/THREONINE-PROTEIN KINASE-LIKE PROTEIN CCR4"/>
    <property type="match status" value="1"/>
</dbReference>
<dbReference type="InterPro" id="IPR009091">
    <property type="entry name" value="RCC1/BLIP-II"/>
</dbReference>
<organism evidence="18 19">
    <name type="scientific">Ricinus communis</name>
    <name type="common">Castor bean</name>
    <dbReference type="NCBI Taxonomy" id="3988"/>
    <lineage>
        <taxon>Eukaryota</taxon>
        <taxon>Viridiplantae</taxon>
        <taxon>Streptophyta</taxon>
        <taxon>Embryophyta</taxon>
        <taxon>Tracheophyta</taxon>
        <taxon>Spermatophyta</taxon>
        <taxon>Magnoliopsida</taxon>
        <taxon>eudicotyledons</taxon>
        <taxon>Gunneridae</taxon>
        <taxon>Pentapetalae</taxon>
        <taxon>rosids</taxon>
        <taxon>fabids</taxon>
        <taxon>Malpighiales</taxon>
        <taxon>Euphorbiaceae</taxon>
        <taxon>Acalyphoideae</taxon>
        <taxon>Acalypheae</taxon>
        <taxon>Ricinus</taxon>
    </lineage>
</organism>
<evidence type="ECO:0000256" key="1">
    <source>
        <dbReference type="ARBA" id="ARBA00004167"/>
    </source>
</evidence>
<keyword evidence="19" id="KW-1185">Reference proteome</keyword>
<evidence type="ECO:0000256" key="3">
    <source>
        <dbReference type="ARBA" id="ARBA00022527"/>
    </source>
</evidence>
<dbReference type="InterPro" id="IPR001245">
    <property type="entry name" value="Ser-Thr/Tyr_kinase_cat_dom"/>
</dbReference>
<evidence type="ECO:0000256" key="6">
    <source>
        <dbReference type="ARBA" id="ARBA00022729"/>
    </source>
</evidence>
<dbReference type="EMBL" id="EQ973883">
    <property type="protein sequence ID" value="EEF40586.1"/>
    <property type="molecule type" value="Genomic_DNA"/>
</dbReference>
<dbReference type="AlphaFoldDB" id="B9S707"/>
<keyword evidence="6 16" id="KW-0732">Signal</keyword>
<proteinExistence type="predicted"/>
<keyword evidence="12" id="KW-0325">Glycoprotein</keyword>
<evidence type="ECO:0000256" key="10">
    <source>
        <dbReference type="ARBA" id="ARBA00022989"/>
    </source>
</evidence>
<name>B9S707_RICCO</name>
<dbReference type="SUPFAM" id="SSF50985">
    <property type="entry name" value="RCC1/BLIP-II"/>
    <property type="match status" value="1"/>
</dbReference>
<dbReference type="eggNOG" id="KOG1187">
    <property type="taxonomic scope" value="Eukaryota"/>
</dbReference>
<dbReference type="PROSITE" id="PS50011">
    <property type="entry name" value="PROTEIN_KINASE_DOM"/>
    <property type="match status" value="1"/>
</dbReference>
<keyword evidence="4 18" id="KW-0808">Transferase</keyword>
<evidence type="ECO:0000256" key="2">
    <source>
        <dbReference type="ARBA" id="ARBA00012513"/>
    </source>
</evidence>
<keyword evidence="7" id="KW-0547">Nucleotide-binding</keyword>
<dbReference type="SMART" id="SM00220">
    <property type="entry name" value="S_TKc"/>
    <property type="match status" value="1"/>
</dbReference>
<evidence type="ECO:0000256" key="16">
    <source>
        <dbReference type="SAM" id="SignalP"/>
    </source>
</evidence>
<evidence type="ECO:0000256" key="8">
    <source>
        <dbReference type="ARBA" id="ARBA00022777"/>
    </source>
</evidence>
<dbReference type="Gene3D" id="2.130.10.30">
    <property type="entry name" value="Regulator of chromosome condensation 1/beta-lactamase-inhibitor protein II"/>
    <property type="match status" value="1"/>
</dbReference>
<dbReference type="PROSITE" id="PS00108">
    <property type="entry name" value="PROTEIN_KINASE_ST"/>
    <property type="match status" value="1"/>
</dbReference>
<evidence type="ECO:0000313" key="19">
    <source>
        <dbReference type="Proteomes" id="UP000008311"/>
    </source>
</evidence>
<dbReference type="EC" id="2.7.11.1" evidence="2"/>
<evidence type="ECO:0000256" key="15">
    <source>
        <dbReference type="SAM" id="Phobius"/>
    </source>
</evidence>
<dbReference type="PANTHER" id="PTHR46146:SF4">
    <property type="entry name" value="SERINE_THREONINE-PROTEIN KINASE-LIKE PROTEIN CCR4"/>
    <property type="match status" value="1"/>
</dbReference>
<evidence type="ECO:0000256" key="12">
    <source>
        <dbReference type="ARBA" id="ARBA00023180"/>
    </source>
</evidence>
<dbReference type="InterPro" id="IPR011009">
    <property type="entry name" value="Kinase-like_dom_sf"/>
</dbReference>
<dbReference type="Gene3D" id="1.10.510.10">
    <property type="entry name" value="Transferase(Phosphotransferase) domain 1"/>
    <property type="match status" value="1"/>
</dbReference>